<evidence type="ECO:0000313" key="2">
    <source>
        <dbReference type="Proteomes" id="UP000320055"/>
    </source>
</evidence>
<proteinExistence type="predicted"/>
<sequence>MRLTSFISSGFFGATVDLIFTALPQELIIAIAELALLGTIGNRLVISFASTTQQDKLRIASNKPLALFKVS</sequence>
<dbReference type="GO" id="GO:0016020">
    <property type="term" value="C:membrane"/>
    <property type="evidence" value="ECO:0007669"/>
    <property type="project" value="InterPro"/>
</dbReference>
<dbReference type="GO" id="GO:0042925">
    <property type="term" value="F:benzoate transmembrane transporter activity"/>
    <property type="evidence" value="ECO:0007669"/>
    <property type="project" value="InterPro"/>
</dbReference>
<dbReference type="EMBL" id="CAACVJ010000379">
    <property type="protein sequence ID" value="VEP16372.1"/>
    <property type="molecule type" value="Genomic_DNA"/>
</dbReference>
<dbReference type="InterPro" id="IPR004711">
    <property type="entry name" value="Benzoate_Transporter"/>
</dbReference>
<reference evidence="1 2" key="1">
    <citation type="submission" date="2019-01" db="EMBL/GenBank/DDBJ databases">
        <authorList>
            <person name="Brito A."/>
        </authorList>
    </citation>
    <scope>NUCLEOTIDE SEQUENCE [LARGE SCALE GENOMIC DNA]</scope>
    <source>
        <strain evidence="1">1</strain>
    </source>
</reference>
<dbReference type="AlphaFoldDB" id="A0A563VY47"/>
<evidence type="ECO:0000313" key="1">
    <source>
        <dbReference type="EMBL" id="VEP16372.1"/>
    </source>
</evidence>
<protein>
    <submittedName>
        <fullName evidence="1">Uncharacterized protein</fullName>
    </submittedName>
</protein>
<dbReference type="Proteomes" id="UP000320055">
    <property type="component" value="Unassembled WGS sequence"/>
</dbReference>
<dbReference type="Pfam" id="PF03594">
    <property type="entry name" value="BenE"/>
    <property type="match status" value="1"/>
</dbReference>
<name>A0A563VY47_9CYAN</name>
<gene>
    <name evidence="1" type="ORF">H1P_440030</name>
</gene>
<keyword evidence="2" id="KW-1185">Reference proteome</keyword>
<organism evidence="1 2">
    <name type="scientific">Hyella patelloides LEGE 07179</name>
    <dbReference type="NCBI Taxonomy" id="945734"/>
    <lineage>
        <taxon>Bacteria</taxon>
        <taxon>Bacillati</taxon>
        <taxon>Cyanobacteriota</taxon>
        <taxon>Cyanophyceae</taxon>
        <taxon>Pleurocapsales</taxon>
        <taxon>Hyellaceae</taxon>
        <taxon>Hyella</taxon>
    </lineage>
</organism>
<accession>A0A563VY47</accession>